<comment type="caution">
    <text evidence="3">The sequence shown here is derived from an EMBL/GenBank/DDBJ whole genome shotgun (WGS) entry which is preliminary data.</text>
</comment>
<keyword evidence="2" id="KW-0732">Signal</keyword>
<proteinExistence type="predicted"/>
<dbReference type="Proteomes" id="UP001215280">
    <property type="component" value="Unassembled WGS sequence"/>
</dbReference>
<feature type="chain" id="PRO_5042010021" evidence="2">
    <location>
        <begin position="19"/>
        <end position="160"/>
    </location>
</feature>
<keyword evidence="4" id="KW-1185">Reference proteome</keyword>
<organism evidence="3 4">
    <name type="scientific">Mycena maculata</name>
    <dbReference type="NCBI Taxonomy" id="230809"/>
    <lineage>
        <taxon>Eukaryota</taxon>
        <taxon>Fungi</taxon>
        <taxon>Dikarya</taxon>
        <taxon>Basidiomycota</taxon>
        <taxon>Agaricomycotina</taxon>
        <taxon>Agaricomycetes</taxon>
        <taxon>Agaricomycetidae</taxon>
        <taxon>Agaricales</taxon>
        <taxon>Marasmiineae</taxon>
        <taxon>Mycenaceae</taxon>
        <taxon>Mycena</taxon>
    </lineage>
</organism>
<feature type="signal peptide" evidence="2">
    <location>
        <begin position="1"/>
        <end position="18"/>
    </location>
</feature>
<feature type="region of interest" description="Disordered" evidence="1">
    <location>
        <begin position="49"/>
        <end position="97"/>
    </location>
</feature>
<evidence type="ECO:0000313" key="4">
    <source>
        <dbReference type="Proteomes" id="UP001215280"/>
    </source>
</evidence>
<reference evidence="3" key="1">
    <citation type="submission" date="2023-03" db="EMBL/GenBank/DDBJ databases">
        <title>Massive genome expansion in bonnet fungi (Mycena s.s.) driven by repeated elements and novel gene families across ecological guilds.</title>
        <authorList>
            <consortium name="Lawrence Berkeley National Laboratory"/>
            <person name="Harder C.B."/>
            <person name="Miyauchi S."/>
            <person name="Viragh M."/>
            <person name="Kuo A."/>
            <person name="Thoen E."/>
            <person name="Andreopoulos B."/>
            <person name="Lu D."/>
            <person name="Skrede I."/>
            <person name="Drula E."/>
            <person name="Henrissat B."/>
            <person name="Morin E."/>
            <person name="Kohler A."/>
            <person name="Barry K."/>
            <person name="LaButti K."/>
            <person name="Morin E."/>
            <person name="Salamov A."/>
            <person name="Lipzen A."/>
            <person name="Mereny Z."/>
            <person name="Hegedus B."/>
            <person name="Baldrian P."/>
            <person name="Stursova M."/>
            <person name="Weitz H."/>
            <person name="Taylor A."/>
            <person name="Grigoriev I.V."/>
            <person name="Nagy L.G."/>
            <person name="Martin F."/>
            <person name="Kauserud H."/>
        </authorList>
    </citation>
    <scope>NUCLEOTIDE SEQUENCE</scope>
    <source>
        <strain evidence="3">CBHHK188m</strain>
    </source>
</reference>
<sequence>MLAGRLFFFFFLGGGGGGAPPGRAIGEGGEVAHGNPDAGEGVGKVVLGGTRVPPVRDGASQHQRARKQTAAARQAARDGGADRRATSARGLGPISSVSSRRELAGTYQKFDVLPIHYPRESCAPESKAESAALGYCQYPEIGSEWKTNLDFEKMSKIMGS</sequence>
<dbReference type="EMBL" id="JARJLG010000025">
    <property type="protein sequence ID" value="KAJ7769639.1"/>
    <property type="molecule type" value="Genomic_DNA"/>
</dbReference>
<name>A0AAD7NQ26_9AGAR</name>
<accession>A0AAD7NQ26</accession>
<protein>
    <submittedName>
        <fullName evidence="3">Uncharacterized protein</fullName>
    </submittedName>
</protein>
<dbReference type="AlphaFoldDB" id="A0AAD7NQ26"/>
<evidence type="ECO:0000256" key="1">
    <source>
        <dbReference type="SAM" id="MobiDB-lite"/>
    </source>
</evidence>
<gene>
    <name evidence="3" type="ORF">DFH07DRAFT_768908</name>
</gene>
<evidence type="ECO:0000313" key="3">
    <source>
        <dbReference type="EMBL" id="KAJ7769639.1"/>
    </source>
</evidence>
<evidence type="ECO:0000256" key="2">
    <source>
        <dbReference type="SAM" id="SignalP"/>
    </source>
</evidence>
<feature type="compositionally biased region" description="Basic and acidic residues" evidence="1">
    <location>
        <begin position="75"/>
        <end position="85"/>
    </location>
</feature>